<evidence type="ECO:0000256" key="2">
    <source>
        <dbReference type="ARBA" id="ARBA00004687"/>
    </source>
</evidence>
<dbReference type="Pfam" id="PF06728">
    <property type="entry name" value="PIG-U"/>
    <property type="match status" value="1"/>
</dbReference>
<dbReference type="EMBL" id="HBIS01000635">
    <property type="protein sequence ID" value="CAE0606723.1"/>
    <property type="molecule type" value="Transcribed_RNA"/>
</dbReference>
<evidence type="ECO:0000256" key="8">
    <source>
        <dbReference type="ARBA" id="ARBA00023136"/>
    </source>
</evidence>
<dbReference type="UniPathway" id="UPA00196"/>
<feature type="transmembrane region" description="Helical" evidence="9">
    <location>
        <begin position="193"/>
        <end position="220"/>
    </location>
</feature>
<evidence type="ECO:0000256" key="1">
    <source>
        <dbReference type="ARBA" id="ARBA00004477"/>
    </source>
</evidence>
<dbReference type="GO" id="GO:0042765">
    <property type="term" value="C:GPI-anchor transamidase complex"/>
    <property type="evidence" value="ECO:0007669"/>
    <property type="project" value="InterPro"/>
</dbReference>
<comment type="pathway">
    <text evidence="2">Glycolipid biosynthesis; glycosylphosphatidylinositol-anchor biosynthesis.</text>
</comment>
<feature type="transmembrane region" description="Helical" evidence="9">
    <location>
        <begin position="410"/>
        <end position="432"/>
    </location>
</feature>
<sequence>MACAAVVLRMVLAWKGAPVWLKDRMDVSPPHGTLRRIQEGVALWRLGHSPYLGSAWQGPPLLMVLLKPFLYLQSEFEWAYVIPYLLADVIASNAIRKLAKHLGKQTETAEGNEEEMTRTVSSGWALYDLKDGEEKTRYGAPHAYPSKEWLLALWYLWNPCTLATCLAGSVAGIENACVLGALAAAVENNIPLASFFLISATYLSLHPIIYALPVGVILARGAEKLLNKEEGGEVRERKSRTVLNFLAWCLCWSLLFVGLSECVLSSSGHRPSTHWMSQTYGFILGVGDLSPNMGLYWYLLVEMFDDFRGLFTFALQMGIVALLPVLFLRLYERPLFLACVQAVIISLFRPYPTFADQALYCTLLPLFSDQLSKMKHKVLLVNSFLWIDALGPIFWYLWTCLGVANANFYYAVSMVYACVQILLLNDMIGATIEYQREIKDEKKDV</sequence>
<evidence type="ECO:0000256" key="5">
    <source>
        <dbReference type="ARBA" id="ARBA00022692"/>
    </source>
</evidence>
<feature type="transmembrane region" description="Helical" evidence="9">
    <location>
        <begin position="241"/>
        <end position="259"/>
    </location>
</feature>
<comment type="similarity">
    <text evidence="3">Belongs to the PIGU family.</text>
</comment>
<feature type="transmembrane region" description="Helical" evidence="9">
    <location>
        <begin position="279"/>
        <end position="298"/>
    </location>
</feature>
<keyword evidence="7 9" id="KW-1133">Transmembrane helix</keyword>
<proteinExistence type="inferred from homology"/>
<protein>
    <recommendedName>
        <fullName evidence="11">GPI transamidase subunit PIG-U</fullName>
    </recommendedName>
</protein>
<feature type="transmembrane region" description="Helical" evidence="9">
    <location>
        <begin position="310"/>
        <end position="328"/>
    </location>
</feature>
<accession>A0A7S3XAW3</accession>
<dbReference type="InterPro" id="IPR009600">
    <property type="entry name" value="PIG-U"/>
</dbReference>
<reference evidence="10" key="1">
    <citation type="submission" date="2021-01" db="EMBL/GenBank/DDBJ databases">
        <authorList>
            <person name="Corre E."/>
            <person name="Pelletier E."/>
            <person name="Niang G."/>
            <person name="Scheremetjew M."/>
            <person name="Finn R."/>
            <person name="Kale V."/>
            <person name="Holt S."/>
            <person name="Cochrane G."/>
            <person name="Meng A."/>
            <person name="Brown T."/>
            <person name="Cohen L."/>
        </authorList>
    </citation>
    <scope>NUCLEOTIDE SEQUENCE</scope>
    <source>
        <strain evidence="10">CCMP1897</strain>
    </source>
</reference>
<evidence type="ECO:0000256" key="9">
    <source>
        <dbReference type="SAM" id="Phobius"/>
    </source>
</evidence>
<organism evidence="10">
    <name type="scientific">Picocystis salinarum</name>
    <dbReference type="NCBI Taxonomy" id="88271"/>
    <lineage>
        <taxon>Eukaryota</taxon>
        <taxon>Viridiplantae</taxon>
        <taxon>Chlorophyta</taxon>
        <taxon>Picocystophyceae</taxon>
        <taxon>Picocystales</taxon>
        <taxon>Picocystaceae</taxon>
        <taxon>Picocystis</taxon>
    </lineage>
</organism>
<gene>
    <name evidence="10" type="ORF">PSAL00342_LOCUS539</name>
</gene>
<evidence type="ECO:0000256" key="7">
    <source>
        <dbReference type="ARBA" id="ARBA00022989"/>
    </source>
</evidence>
<evidence type="ECO:0008006" key="11">
    <source>
        <dbReference type="Google" id="ProtNLM"/>
    </source>
</evidence>
<dbReference type="AlphaFoldDB" id="A0A7S3XAW3"/>
<feature type="transmembrane region" description="Helical" evidence="9">
    <location>
        <begin position="378"/>
        <end position="398"/>
    </location>
</feature>
<keyword evidence="8 9" id="KW-0472">Membrane</keyword>
<dbReference type="GO" id="GO:0006506">
    <property type="term" value="P:GPI anchor biosynthetic process"/>
    <property type="evidence" value="ECO:0007669"/>
    <property type="project" value="UniProtKB-UniPathway"/>
</dbReference>
<comment type="subcellular location">
    <subcellularLocation>
        <location evidence="1">Endoplasmic reticulum membrane</location>
        <topology evidence="1">Multi-pass membrane protein</topology>
    </subcellularLocation>
</comment>
<evidence type="ECO:0000256" key="3">
    <source>
        <dbReference type="ARBA" id="ARBA00010026"/>
    </source>
</evidence>
<dbReference type="PANTHER" id="PTHR13121:SF0">
    <property type="entry name" value="PHOSPHATIDYLINOSITOL GLYCAN ANCHOR BIOSYNTHESIS CLASS U PROTEIN"/>
    <property type="match status" value="1"/>
</dbReference>
<evidence type="ECO:0000313" key="10">
    <source>
        <dbReference type="EMBL" id="CAE0606723.1"/>
    </source>
</evidence>
<keyword evidence="6" id="KW-0256">Endoplasmic reticulum</keyword>
<evidence type="ECO:0000256" key="6">
    <source>
        <dbReference type="ARBA" id="ARBA00022824"/>
    </source>
</evidence>
<evidence type="ECO:0000256" key="4">
    <source>
        <dbReference type="ARBA" id="ARBA00022502"/>
    </source>
</evidence>
<keyword evidence="5 9" id="KW-0812">Transmembrane</keyword>
<dbReference type="PANTHER" id="PTHR13121">
    <property type="entry name" value="GPI TRANSAMIDASE COMPONENT PIG-U"/>
    <property type="match status" value="1"/>
</dbReference>
<keyword evidence="4" id="KW-0337">GPI-anchor biosynthesis</keyword>
<dbReference type="GO" id="GO:0016255">
    <property type="term" value="P:attachment of GPI anchor to protein"/>
    <property type="evidence" value="ECO:0007669"/>
    <property type="project" value="InterPro"/>
</dbReference>
<name>A0A7S3XAW3_9CHLO</name>